<name>A0A1H7FGN0_9SPHI</name>
<dbReference type="AlphaFoldDB" id="A0A1H7FGN0"/>
<dbReference type="EMBL" id="FNZR01000001">
    <property type="protein sequence ID" value="SEK24417.1"/>
    <property type="molecule type" value="Genomic_DNA"/>
</dbReference>
<sequence length="294" mass="34441">MASTKPTKQNDELLKGAFEEWFIEFLRFIYPNANDLFDFARGLTFMDKELLAIIPERERKKGKRVADLLVKVYLKDGAERWILLHTEIEGGSQEDFAFRIFQYHYRILDRYRVPVETIAVFTGDKNQHKPSEYVHRGIDTSIHFRYRAYHIFDNDEAELLQMDNAFALIVVACQKALLEGKVPDKELSEDRLTIARALLRHDYDHDRIISFLVFLKNFLYIKDSEINRIFDEHVIQLTGGAINMGIIETVKKQERQKGRREEAIAIARELKKEGLSVEFIAKTTKLTIKEVEKL</sequence>
<proteinExistence type="predicted"/>
<reference evidence="2" key="1">
    <citation type="submission" date="2016-10" db="EMBL/GenBank/DDBJ databases">
        <authorList>
            <person name="Varghese N."/>
            <person name="Submissions S."/>
        </authorList>
    </citation>
    <scope>NUCLEOTIDE SEQUENCE [LARGE SCALE GENOMIC DNA]</scope>
    <source>
        <strain evidence="2">Jip14</strain>
    </source>
</reference>
<keyword evidence="2" id="KW-1185">Reference proteome</keyword>
<gene>
    <name evidence="1" type="ORF">SAMN05421740_101324</name>
</gene>
<evidence type="ECO:0000313" key="2">
    <source>
        <dbReference type="Proteomes" id="UP000198916"/>
    </source>
</evidence>
<organism evidence="1 2">
    <name type="scientific">Parapedobacter koreensis</name>
    <dbReference type="NCBI Taxonomy" id="332977"/>
    <lineage>
        <taxon>Bacteria</taxon>
        <taxon>Pseudomonadati</taxon>
        <taxon>Bacteroidota</taxon>
        <taxon>Sphingobacteriia</taxon>
        <taxon>Sphingobacteriales</taxon>
        <taxon>Sphingobacteriaceae</taxon>
        <taxon>Parapedobacter</taxon>
    </lineage>
</organism>
<dbReference type="RefSeq" id="WP_090602237.1">
    <property type="nucleotide sequence ID" value="NZ_FNZR01000001.1"/>
</dbReference>
<evidence type="ECO:0000313" key="1">
    <source>
        <dbReference type="EMBL" id="SEK24417.1"/>
    </source>
</evidence>
<evidence type="ECO:0008006" key="3">
    <source>
        <dbReference type="Google" id="ProtNLM"/>
    </source>
</evidence>
<accession>A0A1H7FGN0</accession>
<dbReference type="STRING" id="332977.SAMN05421740_101324"/>
<dbReference type="Proteomes" id="UP000198916">
    <property type="component" value="Unassembled WGS sequence"/>
</dbReference>
<protein>
    <recommendedName>
        <fullName evidence="3">Transposase (putative) YhgA-like domain-containing protein</fullName>
    </recommendedName>
</protein>
<dbReference type="OrthoDB" id="944318at2"/>